<dbReference type="RefSeq" id="WP_345336322.1">
    <property type="nucleotide sequence ID" value="NZ_BAABJZ010000094.1"/>
</dbReference>
<evidence type="ECO:0000313" key="3">
    <source>
        <dbReference type="Proteomes" id="UP001499988"/>
    </source>
</evidence>
<evidence type="ECO:0000313" key="2">
    <source>
        <dbReference type="EMBL" id="GAA4895300.1"/>
    </source>
</evidence>
<evidence type="ECO:0008006" key="4">
    <source>
        <dbReference type="Google" id="ProtNLM"/>
    </source>
</evidence>
<feature type="signal peptide" evidence="1">
    <location>
        <begin position="1"/>
        <end position="21"/>
    </location>
</feature>
<gene>
    <name evidence="2" type="ORF">GCM10023333_30650</name>
</gene>
<dbReference type="InterPro" id="IPR011250">
    <property type="entry name" value="OMP/PagP_B-barrel"/>
</dbReference>
<keyword evidence="3" id="KW-1185">Reference proteome</keyword>
<protein>
    <recommendedName>
        <fullName evidence="4">Outer membrane protein beta-barrel domain-containing protein</fullName>
    </recommendedName>
</protein>
<sequence length="216" mass="23489">MGRIFTLWVGTCLLCLSTAQASDAGAPSLKEQERRKALEQVARDQTVSGEVRAEARRELRQIKRTQEVASGVNKSSGFLYLGVKPGEILTSKQLDNYFDGGKTVGFYAGYGFNEHIAVEYERFSGELKYPSSSSKGPNYNTQGVYAAFRSGDEIYYKLRGGFVDAKVGSGYSASSDTGLSFGVGGGINFDALQIELEYTVVDQDASYLSLGLGLRF</sequence>
<dbReference type="SUPFAM" id="SSF56925">
    <property type="entry name" value="OMPA-like"/>
    <property type="match status" value="1"/>
</dbReference>
<name>A0ABP9F6Q9_9GAMM</name>
<feature type="chain" id="PRO_5045827396" description="Outer membrane protein beta-barrel domain-containing protein" evidence="1">
    <location>
        <begin position="22"/>
        <end position="216"/>
    </location>
</feature>
<evidence type="ECO:0000256" key="1">
    <source>
        <dbReference type="SAM" id="SignalP"/>
    </source>
</evidence>
<accession>A0ABP9F6Q9</accession>
<dbReference type="Gene3D" id="2.40.160.20">
    <property type="match status" value="1"/>
</dbReference>
<organism evidence="2 3">
    <name type="scientific">Ferrimonas pelagia</name>
    <dbReference type="NCBI Taxonomy" id="1177826"/>
    <lineage>
        <taxon>Bacteria</taxon>
        <taxon>Pseudomonadati</taxon>
        <taxon>Pseudomonadota</taxon>
        <taxon>Gammaproteobacteria</taxon>
        <taxon>Alteromonadales</taxon>
        <taxon>Ferrimonadaceae</taxon>
        <taxon>Ferrimonas</taxon>
    </lineage>
</organism>
<comment type="caution">
    <text evidence="2">The sequence shown here is derived from an EMBL/GenBank/DDBJ whole genome shotgun (WGS) entry which is preliminary data.</text>
</comment>
<dbReference type="EMBL" id="BAABJZ010000094">
    <property type="protein sequence ID" value="GAA4895300.1"/>
    <property type="molecule type" value="Genomic_DNA"/>
</dbReference>
<proteinExistence type="predicted"/>
<reference evidence="3" key="1">
    <citation type="journal article" date="2019" name="Int. J. Syst. Evol. Microbiol.">
        <title>The Global Catalogue of Microorganisms (GCM) 10K type strain sequencing project: providing services to taxonomists for standard genome sequencing and annotation.</title>
        <authorList>
            <consortium name="The Broad Institute Genomics Platform"/>
            <consortium name="The Broad Institute Genome Sequencing Center for Infectious Disease"/>
            <person name="Wu L."/>
            <person name="Ma J."/>
        </authorList>
    </citation>
    <scope>NUCLEOTIDE SEQUENCE [LARGE SCALE GENOMIC DNA]</scope>
    <source>
        <strain evidence="3">JCM 18401</strain>
    </source>
</reference>
<keyword evidence="1" id="KW-0732">Signal</keyword>
<dbReference type="Proteomes" id="UP001499988">
    <property type="component" value="Unassembled WGS sequence"/>
</dbReference>